<feature type="region of interest" description="Disordered" evidence="1">
    <location>
        <begin position="1"/>
        <end position="35"/>
    </location>
</feature>
<protein>
    <submittedName>
        <fullName evidence="2">Uncharacterized protein</fullName>
    </submittedName>
</protein>
<sequence>RFIIKDTANPHHQRSNNCSDRKSSMVGERTEANGG</sequence>
<keyword evidence="3" id="KW-1185">Reference proteome</keyword>
<evidence type="ECO:0000313" key="2">
    <source>
        <dbReference type="EMBL" id="GIY40170.1"/>
    </source>
</evidence>
<evidence type="ECO:0000313" key="3">
    <source>
        <dbReference type="Proteomes" id="UP001054945"/>
    </source>
</evidence>
<proteinExistence type="predicted"/>
<comment type="caution">
    <text evidence="2">The sequence shown here is derived from an EMBL/GenBank/DDBJ whole genome shotgun (WGS) entry which is preliminary data.</text>
</comment>
<dbReference type="Proteomes" id="UP001054945">
    <property type="component" value="Unassembled WGS sequence"/>
</dbReference>
<evidence type="ECO:0000256" key="1">
    <source>
        <dbReference type="SAM" id="MobiDB-lite"/>
    </source>
</evidence>
<organism evidence="2 3">
    <name type="scientific">Caerostris extrusa</name>
    <name type="common">Bark spider</name>
    <name type="synonym">Caerostris bankana</name>
    <dbReference type="NCBI Taxonomy" id="172846"/>
    <lineage>
        <taxon>Eukaryota</taxon>
        <taxon>Metazoa</taxon>
        <taxon>Ecdysozoa</taxon>
        <taxon>Arthropoda</taxon>
        <taxon>Chelicerata</taxon>
        <taxon>Arachnida</taxon>
        <taxon>Araneae</taxon>
        <taxon>Araneomorphae</taxon>
        <taxon>Entelegynae</taxon>
        <taxon>Araneoidea</taxon>
        <taxon>Araneidae</taxon>
        <taxon>Caerostris</taxon>
    </lineage>
</organism>
<accession>A0AAV4T1J7</accession>
<feature type="compositionally biased region" description="Basic and acidic residues" evidence="1">
    <location>
        <begin position="19"/>
        <end position="35"/>
    </location>
</feature>
<feature type="non-terminal residue" evidence="2">
    <location>
        <position position="1"/>
    </location>
</feature>
<dbReference type="EMBL" id="BPLR01010570">
    <property type="protein sequence ID" value="GIY40170.1"/>
    <property type="molecule type" value="Genomic_DNA"/>
</dbReference>
<dbReference type="AlphaFoldDB" id="A0AAV4T1J7"/>
<name>A0AAV4T1J7_CAEEX</name>
<reference evidence="2 3" key="1">
    <citation type="submission" date="2021-06" db="EMBL/GenBank/DDBJ databases">
        <title>Caerostris extrusa draft genome.</title>
        <authorList>
            <person name="Kono N."/>
            <person name="Arakawa K."/>
        </authorList>
    </citation>
    <scope>NUCLEOTIDE SEQUENCE [LARGE SCALE GENOMIC DNA]</scope>
</reference>
<gene>
    <name evidence="2" type="ORF">CEXT_750781</name>
</gene>